<evidence type="ECO:0000313" key="5">
    <source>
        <dbReference type="EMBL" id="CAG9856470.1"/>
    </source>
</evidence>
<accession>A0A9N9TM30</accession>
<name>A0A9N9TM30_PHYSR</name>
<evidence type="ECO:0000256" key="1">
    <source>
        <dbReference type="ARBA" id="ARBA00022723"/>
    </source>
</evidence>
<dbReference type="Proteomes" id="UP001153712">
    <property type="component" value="Chromosome 12"/>
</dbReference>
<dbReference type="GO" id="GO:0008270">
    <property type="term" value="F:zinc ion binding"/>
    <property type="evidence" value="ECO:0007669"/>
    <property type="project" value="UniProtKB-KW"/>
</dbReference>
<evidence type="ECO:0000256" key="2">
    <source>
        <dbReference type="ARBA" id="ARBA00022771"/>
    </source>
</evidence>
<keyword evidence="2" id="KW-0863">Zinc-finger</keyword>
<dbReference type="EMBL" id="OU900105">
    <property type="protein sequence ID" value="CAG9856470.1"/>
    <property type="molecule type" value="Genomic_DNA"/>
</dbReference>
<keyword evidence="1" id="KW-0479">Metal-binding</keyword>
<dbReference type="Gene3D" id="2.20.25.240">
    <property type="match status" value="2"/>
</dbReference>
<keyword evidence="3" id="KW-0862">Zinc</keyword>
<sequence length="206" mass="24228">MQSKTKEKTRWTCSNYRKTKCNDIIYFSHGQKHPKIIHDNHVYLVHSREAGRTRWRCRYCNKTSCKAGLFTYGRNVEVFNQHNHHPPAIAKEKLFPNFANVIRRIIPYKSSEATLTKAGELVLEMIYFCSGRKYPKIVVDGYHYIMQKQSDRHSRWRCSYCNKTRCRAILYSFGKTVKTVQSHNHAPQTLSTNEDLIPQMVNVIRG</sequence>
<evidence type="ECO:0000313" key="6">
    <source>
        <dbReference type="Proteomes" id="UP001153712"/>
    </source>
</evidence>
<reference evidence="5" key="1">
    <citation type="submission" date="2022-01" db="EMBL/GenBank/DDBJ databases">
        <authorList>
            <person name="King R."/>
        </authorList>
    </citation>
    <scope>NUCLEOTIDE SEQUENCE</scope>
</reference>
<feature type="domain" description="FLYWCH-type" evidence="4">
    <location>
        <begin position="130"/>
        <end position="185"/>
    </location>
</feature>
<gene>
    <name evidence="5" type="ORF">PHYEVI_LOCUS2891</name>
</gene>
<proteinExistence type="predicted"/>
<dbReference type="Pfam" id="PF04500">
    <property type="entry name" value="FLYWCH"/>
    <property type="match status" value="2"/>
</dbReference>
<keyword evidence="6" id="KW-1185">Reference proteome</keyword>
<evidence type="ECO:0000259" key="4">
    <source>
        <dbReference type="Pfam" id="PF04500"/>
    </source>
</evidence>
<dbReference type="InterPro" id="IPR007588">
    <property type="entry name" value="Znf_FLYWCH"/>
</dbReference>
<protein>
    <recommendedName>
        <fullName evidence="4">FLYWCH-type domain-containing protein</fullName>
    </recommendedName>
</protein>
<evidence type="ECO:0000256" key="3">
    <source>
        <dbReference type="ARBA" id="ARBA00022833"/>
    </source>
</evidence>
<organism evidence="5 6">
    <name type="scientific">Phyllotreta striolata</name>
    <name type="common">Striped flea beetle</name>
    <name type="synonym">Crioceris striolata</name>
    <dbReference type="NCBI Taxonomy" id="444603"/>
    <lineage>
        <taxon>Eukaryota</taxon>
        <taxon>Metazoa</taxon>
        <taxon>Ecdysozoa</taxon>
        <taxon>Arthropoda</taxon>
        <taxon>Hexapoda</taxon>
        <taxon>Insecta</taxon>
        <taxon>Pterygota</taxon>
        <taxon>Neoptera</taxon>
        <taxon>Endopterygota</taxon>
        <taxon>Coleoptera</taxon>
        <taxon>Polyphaga</taxon>
        <taxon>Cucujiformia</taxon>
        <taxon>Chrysomeloidea</taxon>
        <taxon>Chrysomelidae</taxon>
        <taxon>Galerucinae</taxon>
        <taxon>Alticini</taxon>
        <taxon>Phyllotreta</taxon>
    </lineage>
</organism>
<feature type="domain" description="FLYWCH-type" evidence="4">
    <location>
        <begin position="31"/>
        <end position="84"/>
    </location>
</feature>
<dbReference type="AlphaFoldDB" id="A0A9N9TM30"/>
<dbReference type="OrthoDB" id="6783761at2759"/>